<comment type="caution">
    <text evidence="3">The sequence shown here is derived from an EMBL/GenBank/DDBJ whole genome shotgun (WGS) entry which is preliminary data.</text>
</comment>
<dbReference type="AlphaFoldDB" id="A0A9W8EFX5"/>
<evidence type="ECO:0000256" key="1">
    <source>
        <dbReference type="SAM" id="MobiDB-lite"/>
    </source>
</evidence>
<dbReference type="Proteomes" id="UP001150907">
    <property type="component" value="Unassembled WGS sequence"/>
</dbReference>
<evidence type="ECO:0000259" key="2">
    <source>
        <dbReference type="Pfam" id="PF17667"/>
    </source>
</evidence>
<proteinExistence type="predicted"/>
<feature type="region of interest" description="Disordered" evidence="1">
    <location>
        <begin position="306"/>
        <end position="331"/>
    </location>
</feature>
<accession>A0A9W8EFX5</accession>
<evidence type="ECO:0000313" key="3">
    <source>
        <dbReference type="EMBL" id="KAJ2005071.1"/>
    </source>
</evidence>
<gene>
    <name evidence="3" type="ORF">H4R26_002159</name>
</gene>
<dbReference type="Pfam" id="PF17667">
    <property type="entry name" value="Pkinase_fungal"/>
    <property type="match status" value="1"/>
</dbReference>
<keyword evidence="4" id="KW-1185">Reference proteome</keyword>
<dbReference type="OrthoDB" id="5592585at2759"/>
<feature type="non-terminal residue" evidence="3">
    <location>
        <position position="393"/>
    </location>
</feature>
<protein>
    <recommendedName>
        <fullName evidence="2">Fungal-type protein kinase domain-containing protein</fullName>
    </recommendedName>
</protein>
<name>A0A9W8EFX5_9FUNG</name>
<feature type="compositionally biased region" description="Acidic residues" evidence="1">
    <location>
        <begin position="321"/>
        <end position="331"/>
    </location>
</feature>
<reference evidence="3" key="1">
    <citation type="submission" date="2022-07" db="EMBL/GenBank/DDBJ databases">
        <title>Phylogenomic reconstructions and comparative analyses of Kickxellomycotina fungi.</title>
        <authorList>
            <person name="Reynolds N.K."/>
            <person name="Stajich J.E."/>
            <person name="Barry K."/>
            <person name="Grigoriev I.V."/>
            <person name="Crous P."/>
            <person name="Smith M.E."/>
        </authorList>
    </citation>
    <scope>NUCLEOTIDE SEQUENCE</scope>
    <source>
        <strain evidence="3">IMI 214461</strain>
    </source>
</reference>
<evidence type="ECO:0000313" key="4">
    <source>
        <dbReference type="Proteomes" id="UP001150907"/>
    </source>
</evidence>
<dbReference type="EMBL" id="JANBQF010000120">
    <property type="protein sequence ID" value="KAJ2005071.1"/>
    <property type="molecule type" value="Genomic_DNA"/>
</dbReference>
<feature type="domain" description="Fungal-type protein kinase" evidence="2">
    <location>
        <begin position="184"/>
        <end position="248"/>
    </location>
</feature>
<sequence>MLSSINSTPAAQHKNAAMSFLNEAKLEDRRAAIYSALKGHGESMNFAKLLGKLGLKTEFKHFKQSTQNCFRSLAASAPAYIDKKMVNTSRVAAARDESASKFAGSEFFSQVNEKAVASYFLRLVDLMDDACMDEAAGQDGTLSGGSKPYRNLYRIGDHQSRVIPGSLSHKADVVFYYPYALDDMTSVHLVFEAKCDQIAGDIGERTLKQLADYQNSVWRAQPTRTFVPVLLMHGAALEVVVFTRNKWYRVKLGSICHGQANYRWLDVELIGQTMTRLQFLLSLPPEKFGHFCDVRMGFRHLRFDHGSDNSSARATARAPEIDDDDDDDDDGLVELDKQIERPIYPRGRLAHVFNVDYNRGPAVLKLSWTPIDRMPEGAIYEFLEKAGVENIPR</sequence>
<organism evidence="3 4">
    <name type="scientific">Coemansia thaxteri</name>
    <dbReference type="NCBI Taxonomy" id="2663907"/>
    <lineage>
        <taxon>Eukaryota</taxon>
        <taxon>Fungi</taxon>
        <taxon>Fungi incertae sedis</taxon>
        <taxon>Zoopagomycota</taxon>
        <taxon>Kickxellomycotina</taxon>
        <taxon>Kickxellomycetes</taxon>
        <taxon>Kickxellales</taxon>
        <taxon>Kickxellaceae</taxon>
        <taxon>Coemansia</taxon>
    </lineage>
</organism>
<dbReference type="InterPro" id="IPR040976">
    <property type="entry name" value="Pkinase_fungal"/>
</dbReference>